<dbReference type="Proteomes" id="UP000617979">
    <property type="component" value="Unassembled WGS sequence"/>
</dbReference>
<name>A0ABQ1GNZ9_9BACL</name>
<reference evidence="2" key="1">
    <citation type="journal article" date="2019" name="Int. J. Syst. Evol. Microbiol.">
        <title>The Global Catalogue of Microorganisms (GCM) 10K type strain sequencing project: providing services to taxonomists for standard genome sequencing and annotation.</title>
        <authorList>
            <consortium name="The Broad Institute Genomics Platform"/>
            <consortium name="The Broad Institute Genome Sequencing Center for Infectious Disease"/>
            <person name="Wu L."/>
            <person name="Ma J."/>
        </authorList>
    </citation>
    <scope>NUCLEOTIDE SEQUENCE [LARGE SCALE GENOMIC DNA]</scope>
    <source>
        <strain evidence="2">CGMCC 1.12404</strain>
    </source>
</reference>
<dbReference type="EMBL" id="BMEX01000005">
    <property type="protein sequence ID" value="GGA47204.1"/>
    <property type="molecule type" value="Genomic_DNA"/>
</dbReference>
<organism evidence="1 2">
    <name type="scientific">Kroppenstedtia guangzhouensis</name>
    <dbReference type="NCBI Taxonomy" id="1274356"/>
    <lineage>
        <taxon>Bacteria</taxon>
        <taxon>Bacillati</taxon>
        <taxon>Bacillota</taxon>
        <taxon>Bacilli</taxon>
        <taxon>Bacillales</taxon>
        <taxon>Thermoactinomycetaceae</taxon>
        <taxon>Kroppenstedtia</taxon>
    </lineage>
</organism>
<gene>
    <name evidence="1" type="ORF">GCM10007416_20490</name>
</gene>
<sequence length="54" mass="5819">MDAYCFWFVGDPLSDISSDEELAARLQDFALVGCWNVRGGIYSQLDGDDGGDGA</sequence>
<keyword evidence="2" id="KW-1185">Reference proteome</keyword>
<proteinExistence type="predicted"/>
<protein>
    <submittedName>
        <fullName evidence="1">Uncharacterized protein</fullName>
    </submittedName>
</protein>
<evidence type="ECO:0000313" key="2">
    <source>
        <dbReference type="Proteomes" id="UP000617979"/>
    </source>
</evidence>
<accession>A0ABQ1GNZ9</accession>
<evidence type="ECO:0000313" key="1">
    <source>
        <dbReference type="EMBL" id="GGA47204.1"/>
    </source>
</evidence>
<comment type="caution">
    <text evidence="1">The sequence shown here is derived from an EMBL/GenBank/DDBJ whole genome shotgun (WGS) entry which is preliminary data.</text>
</comment>